<keyword evidence="8" id="KW-1185">Reference proteome</keyword>
<feature type="DNA-binding region" description="H-T-H motif" evidence="5">
    <location>
        <begin position="31"/>
        <end position="50"/>
    </location>
</feature>
<keyword evidence="1" id="KW-0678">Repressor</keyword>
<proteinExistence type="predicted"/>
<evidence type="ECO:0000259" key="6">
    <source>
        <dbReference type="PROSITE" id="PS50977"/>
    </source>
</evidence>
<dbReference type="InterPro" id="IPR001647">
    <property type="entry name" value="HTH_TetR"/>
</dbReference>
<evidence type="ECO:0000256" key="3">
    <source>
        <dbReference type="ARBA" id="ARBA00023125"/>
    </source>
</evidence>
<reference evidence="7 8" key="1">
    <citation type="submission" date="2020-08" db="EMBL/GenBank/DDBJ databases">
        <title>Sequencing the genomes of 1000 actinobacteria strains.</title>
        <authorList>
            <person name="Klenk H.-P."/>
        </authorList>
    </citation>
    <scope>NUCLEOTIDE SEQUENCE [LARGE SCALE GENOMIC DNA]</scope>
    <source>
        <strain evidence="7 8">DSM 43768</strain>
    </source>
</reference>
<dbReference type="Proteomes" id="UP000565579">
    <property type="component" value="Unassembled WGS sequence"/>
</dbReference>
<keyword evidence="3 5" id="KW-0238">DNA-binding</keyword>
<dbReference type="AlphaFoldDB" id="A0A7X0U0B1"/>
<dbReference type="Pfam" id="PF00440">
    <property type="entry name" value="TetR_N"/>
    <property type="match status" value="1"/>
</dbReference>
<keyword evidence="2" id="KW-0805">Transcription regulation</keyword>
<evidence type="ECO:0000256" key="5">
    <source>
        <dbReference type="PROSITE-ProRule" id="PRU00335"/>
    </source>
</evidence>
<feature type="domain" description="HTH tetR-type" evidence="6">
    <location>
        <begin position="8"/>
        <end position="68"/>
    </location>
</feature>
<protein>
    <submittedName>
        <fullName evidence="7">AcrR family transcriptional regulator</fullName>
    </submittedName>
</protein>
<organism evidence="7 8">
    <name type="scientific">Nonomuraea rubra</name>
    <dbReference type="NCBI Taxonomy" id="46180"/>
    <lineage>
        <taxon>Bacteria</taxon>
        <taxon>Bacillati</taxon>
        <taxon>Actinomycetota</taxon>
        <taxon>Actinomycetes</taxon>
        <taxon>Streptosporangiales</taxon>
        <taxon>Streptosporangiaceae</taxon>
        <taxon>Nonomuraea</taxon>
    </lineage>
</organism>
<dbReference type="GO" id="GO:0003700">
    <property type="term" value="F:DNA-binding transcription factor activity"/>
    <property type="evidence" value="ECO:0007669"/>
    <property type="project" value="TreeGrafter"/>
</dbReference>
<dbReference type="InterPro" id="IPR039538">
    <property type="entry name" value="BetI_C"/>
</dbReference>
<dbReference type="PANTHER" id="PTHR30055:SF231">
    <property type="entry name" value="TRANSCRIPTIONAL REGULATORY PROTEIN (PROBABLY DEOR-FAMILY)-RELATED"/>
    <property type="match status" value="1"/>
</dbReference>
<dbReference type="PRINTS" id="PR00455">
    <property type="entry name" value="HTHTETR"/>
</dbReference>
<keyword evidence="4" id="KW-0804">Transcription</keyword>
<evidence type="ECO:0000256" key="2">
    <source>
        <dbReference type="ARBA" id="ARBA00023015"/>
    </source>
</evidence>
<dbReference type="EMBL" id="JACHMI010000001">
    <property type="protein sequence ID" value="MBB6550363.1"/>
    <property type="molecule type" value="Genomic_DNA"/>
</dbReference>
<sequence length="216" mass="23781">MARPRNQTERRRQLVEAAARVIAERGLAGLRIRDVAEAAGLSPGSVSYYFPDLDDLLLDVHHHAVDRYYWLRMRVVERCEDPRDKLLGLVEQGVPDDAADEMGLVLYELHLSASRDKAHAVLMSGLYDREVSLYATVLAFGVSGGVFAPIGDLRGVAMNAVALEDAYGLHIVGRNPAVAPQEARRLVRAYLSVVTGCDLEAWHAERPGPGRAERQA</sequence>
<dbReference type="InterPro" id="IPR009057">
    <property type="entry name" value="Homeodomain-like_sf"/>
</dbReference>
<dbReference type="Pfam" id="PF13977">
    <property type="entry name" value="TetR_C_6"/>
    <property type="match status" value="1"/>
</dbReference>
<evidence type="ECO:0000313" key="8">
    <source>
        <dbReference type="Proteomes" id="UP000565579"/>
    </source>
</evidence>
<dbReference type="GO" id="GO:0000976">
    <property type="term" value="F:transcription cis-regulatory region binding"/>
    <property type="evidence" value="ECO:0007669"/>
    <property type="project" value="TreeGrafter"/>
</dbReference>
<dbReference type="SUPFAM" id="SSF48498">
    <property type="entry name" value="Tetracyclin repressor-like, C-terminal domain"/>
    <property type="match status" value="1"/>
</dbReference>
<evidence type="ECO:0000256" key="4">
    <source>
        <dbReference type="ARBA" id="ARBA00023163"/>
    </source>
</evidence>
<dbReference type="RefSeq" id="WP_185104649.1">
    <property type="nucleotide sequence ID" value="NZ_BAAAXY010000204.1"/>
</dbReference>
<dbReference type="SUPFAM" id="SSF46689">
    <property type="entry name" value="Homeodomain-like"/>
    <property type="match status" value="1"/>
</dbReference>
<gene>
    <name evidence="7" type="ORF">HD593_005158</name>
</gene>
<evidence type="ECO:0000313" key="7">
    <source>
        <dbReference type="EMBL" id="MBB6550363.1"/>
    </source>
</evidence>
<dbReference type="Gene3D" id="1.10.357.10">
    <property type="entry name" value="Tetracycline Repressor, domain 2"/>
    <property type="match status" value="1"/>
</dbReference>
<evidence type="ECO:0000256" key="1">
    <source>
        <dbReference type="ARBA" id="ARBA00022491"/>
    </source>
</evidence>
<comment type="caution">
    <text evidence="7">The sequence shown here is derived from an EMBL/GenBank/DDBJ whole genome shotgun (WGS) entry which is preliminary data.</text>
</comment>
<dbReference type="PANTHER" id="PTHR30055">
    <property type="entry name" value="HTH-TYPE TRANSCRIPTIONAL REGULATOR RUTR"/>
    <property type="match status" value="1"/>
</dbReference>
<dbReference type="InterPro" id="IPR050109">
    <property type="entry name" value="HTH-type_TetR-like_transc_reg"/>
</dbReference>
<name>A0A7X0U0B1_9ACTN</name>
<dbReference type="PROSITE" id="PS50977">
    <property type="entry name" value="HTH_TETR_2"/>
    <property type="match status" value="1"/>
</dbReference>
<accession>A0A7X0U0B1</accession>
<dbReference type="InterPro" id="IPR036271">
    <property type="entry name" value="Tet_transcr_reg_TetR-rel_C_sf"/>
</dbReference>